<dbReference type="OrthoDB" id="9811557at2"/>
<keyword evidence="8" id="KW-1185">Reference proteome</keyword>
<keyword evidence="3" id="KW-0285">Flavoprotein</keyword>
<evidence type="ECO:0000256" key="4">
    <source>
        <dbReference type="ARBA" id="ARBA00022827"/>
    </source>
</evidence>
<comment type="cofactor">
    <cofactor evidence="1">
        <name>FAD</name>
        <dbReference type="ChEBI" id="CHEBI:57692"/>
    </cofactor>
</comment>
<feature type="domain" description="FAD-binding PCMH-type" evidence="6">
    <location>
        <begin position="35"/>
        <end position="214"/>
    </location>
</feature>
<name>Q1YPL7_9GAMM</name>
<dbReference type="Pfam" id="PF02913">
    <property type="entry name" value="FAD-oxidase_C"/>
    <property type="match status" value="1"/>
</dbReference>
<dbReference type="PANTHER" id="PTHR43716:SF1">
    <property type="entry name" value="D-2-HYDROXYGLUTARATE DEHYDROGENASE, MITOCHONDRIAL"/>
    <property type="match status" value="1"/>
</dbReference>
<evidence type="ECO:0000256" key="5">
    <source>
        <dbReference type="ARBA" id="ARBA00023002"/>
    </source>
</evidence>
<dbReference type="SUPFAM" id="SSF56176">
    <property type="entry name" value="FAD-binding/transporter-associated domain-like"/>
    <property type="match status" value="1"/>
</dbReference>
<evidence type="ECO:0000313" key="8">
    <source>
        <dbReference type="Proteomes" id="UP000005555"/>
    </source>
</evidence>
<dbReference type="GO" id="GO:0016491">
    <property type="term" value="F:oxidoreductase activity"/>
    <property type="evidence" value="ECO:0007669"/>
    <property type="project" value="UniProtKB-KW"/>
</dbReference>
<sequence length="458" mass="49767">MNNLIASLVELLDPSTVLTGADISEKYHADWSGADPCQPLALLKPKTTQQLSEIMALCHQHDQPVVIQGGLTGLAGGATPQSGEIAISLERMNGIEELDATAMTVTALAGTPLQVLQDAAEDRELFLPLDLGARGSCNIGGNLATNAGGTEVIRYGMTRSMVLGLEAVLADGTVINAINKMVKNNSGYDLKHLFIGSEGTLGIVTRVVLQLQPKSRSSHTALCALNSYESVTKLLVELKRSLGSGLTGFELMWDSYYNKVLEVLPSLTSPFQENHTYYLLLEYKDNNQTLGAERFESALFEQLESGLIDDALIAQSHQDADKFWQIRDGIGELFQVLGPVSNQDVSLPLEQIGPFADDLDQRLKAKYNNIGVLLFGHIGDNNLHVCAYTGRDEDKARINEDIMLMISEYAGAITAEHGIGVLKRDFLALSRTPSEIALMKTLKMAMDPKGILNPKRVI</sequence>
<reference evidence="7 8" key="1">
    <citation type="submission" date="2006-03" db="EMBL/GenBank/DDBJ databases">
        <authorList>
            <person name="Giovannoni S.J."/>
            <person name="Cho J.-C."/>
            <person name="Ferriera S."/>
            <person name="Johnson J."/>
            <person name="Kravitz S."/>
            <person name="Halpern A."/>
            <person name="Remington K."/>
            <person name="Beeson K."/>
            <person name="Tran B."/>
            <person name="Rogers Y.-H."/>
            <person name="Friedman R."/>
            <person name="Venter J.C."/>
        </authorList>
    </citation>
    <scope>NUCLEOTIDE SEQUENCE [LARGE SCALE GENOMIC DNA]</scope>
    <source>
        <strain evidence="7 8">HTCC2207</strain>
    </source>
</reference>
<dbReference type="PROSITE" id="PS51387">
    <property type="entry name" value="FAD_PCMH"/>
    <property type="match status" value="1"/>
</dbReference>
<dbReference type="InterPro" id="IPR016166">
    <property type="entry name" value="FAD-bd_PCMH"/>
</dbReference>
<dbReference type="GO" id="GO:0022904">
    <property type="term" value="P:respiratory electron transport chain"/>
    <property type="evidence" value="ECO:0007669"/>
    <property type="project" value="TreeGrafter"/>
</dbReference>
<protein>
    <submittedName>
        <fullName evidence="7">Putative oxidoreductase protein</fullName>
    </submittedName>
</protein>
<accession>Q1YPL7</accession>
<dbReference type="EMBL" id="AAPI01000009">
    <property type="protein sequence ID" value="EAS46154.1"/>
    <property type="molecule type" value="Genomic_DNA"/>
</dbReference>
<dbReference type="Proteomes" id="UP000005555">
    <property type="component" value="Unassembled WGS sequence"/>
</dbReference>
<dbReference type="Gene3D" id="3.30.465.10">
    <property type="match status" value="1"/>
</dbReference>
<dbReference type="SUPFAM" id="SSF55103">
    <property type="entry name" value="FAD-linked oxidases, C-terminal domain"/>
    <property type="match status" value="1"/>
</dbReference>
<keyword evidence="5" id="KW-0560">Oxidoreductase</keyword>
<dbReference type="InterPro" id="IPR016171">
    <property type="entry name" value="Vanillyl_alc_oxidase_C-sub2"/>
</dbReference>
<dbReference type="InterPro" id="IPR006094">
    <property type="entry name" value="Oxid_FAD_bind_N"/>
</dbReference>
<keyword evidence="4" id="KW-0274">FAD</keyword>
<dbReference type="InterPro" id="IPR036318">
    <property type="entry name" value="FAD-bd_PCMH-like_sf"/>
</dbReference>
<dbReference type="InterPro" id="IPR004113">
    <property type="entry name" value="FAD-bd_oxidored_4_C"/>
</dbReference>
<dbReference type="PANTHER" id="PTHR43716">
    <property type="entry name" value="D-2-HYDROXYGLUTARATE DEHYDROGENASE, MITOCHONDRIAL"/>
    <property type="match status" value="1"/>
</dbReference>
<dbReference type="InterPro" id="IPR016164">
    <property type="entry name" value="FAD-linked_Oxase-like_C"/>
</dbReference>
<dbReference type="Gene3D" id="3.30.43.10">
    <property type="entry name" value="Uridine Diphospho-n-acetylenolpyruvylglucosamine Reductase, domain 2"/>
    <property type="match status" value="1"/>
</dbReference>
<evidence type="ECO:0000256" key="2">
    <source>
        <dbReference type="ARBA" id="ARBA00008000"/>
    </source>
</evidence>
<evidence type="ECO:0000259" key="6">
    <source>
        <dbReference type="PROSITE" id="PS51387"/>
    </source>
</evidence>
<dbReference type="HOGENOM" id="CLU_017779_4_1_6"/>
<evidence type="ECO:0000256" key="1">
    <source>
        <dbReference type="ARBA" id="ARBA00001974"/>
    </source>
</evidence>
<organism evidence="7 8">
    <name type="scientific">gamma proteobacterium HTCC2207</name>
    <dbReference type="NCBI Taxonomy" id="314287"/>
    <lineage>
        <taxon>Bacteria</taxon>
        <taxon>Pseudomonadati</taxon>
        <taxon>Pseudomonadota</taxon>
        <taxon>Gammaproteobacteria</taxon>
        <taxon>Cellvibrionales</taxon>
        <taxon>Porticoccaceae</taxon>
        <taxon>SAR92 clade</taxon>
    </lineage>
</organism>
<gene>
    <name evidence="7" type="ORF">GB2207_00790</name>
</gene>
<dbReference type="GO" id="GO:0071949">
    <property type="term" value="F:FAD binding"/>
    <property type="evidence" value="ECO:0007669"/>
    <property type="project" value="InterPro"/>
</dbReference>
<dbReference type="InterPro" id="IPR051264">
    <property type="entry name" value="FAD-oxidored/transferase_4"/>
</dbReference>
<dbReference type="InterPro" id="IPR016169">
    <property type="entry name" value="FAD-bd_PCMH_sub2"/>
</dbReference>
<dbReference type="Gene3D" id="1.10.45.10">
    <property type="entry name" value="Vanillyl-alcohol Oxidase, Chain A, domain 4"/>
    <property type="match status" value="1"/>
</dbReference>
<dbReference type="Pfam" id="PF01565">
    <property type="entry name" value="FAD_binding_4"/>
    <property type="match status" value="1"/>
</dbReference>
<dbReference type="Gene3D" id="3.30.70.2190">
    <property type="match status" value="1"/>
</dbReference>
<dbReference type="eggNOG" id="COG0277">
    <property type="taxonomic scope" value="Bacteria"/>
</dbReference>
<dbReference type="AlphaFoldDB" id="Q1YPL7"/>
<dbReference type="Gene3D" id="3.30.70.2740">
    <property type="match status" value="1"/>
</dbReference>
<evidence type="ECO:0000313" key="7">
    <source>
        <dbReference type="EMBL" id="EAS46154.1"/>
    </source>
</evidence>
<evidence type="ECO:0000256" key="3">
    <source>
        <dbReference type="ARBA" id="ARBA00022630"/>
    </source>
</evidence>
<dbReference type="FunFam" id="1.10.45.10:FF:000001">
    <property type="entry name" value="D-lactate dehydrogenase mitochondrial"/>
    <property type="match status" value="1"/>
</dbReference>
<proteinExistence type="inferred from homology"/>
<dbReference type="InterPro" id="IPR016167">
    <property type="entry name" value="FAD-bd_PCMH_sub1"/>
</dbReference>
<comment type="similarity">
    <text evidence="2">Belongs to the FAD-binding oxidoreductase/transferase type 4 family.</text>
</comment>
<dbReference type="STRING" id="314287.GB2207_00790"/>
<comment type="caution">
    <text evidence="7">The sequence shown here is derived from an EMBL/GenBank/DDBJ whole genome shotgun (WGS) entry which is preliminary data.</text>
</comment>